<dbReference type="Proteomes" id="UP000612585">
    <property type="component" value="Unassembled WGS sequence"/>
</dbReference>
<dbReference type="InterPro" id="IPR006059">
    <property type="entry name" value="SBP"/>
</dbReference>
<protein>
    <submittedName>
        <fullName evidence="1">ABC transporter substrate-binding protein</fullName>
    </submittedName>
</protein>
<reference evidence="1" key="1">
    <citation type="submission" date="2021-01" db="EMBL/GenBank/DDBJ databases">
        <title>Whole genome shotgun sequence of Virgisporangium aurantiacum NBRC 16421.</title>
        <authorList>
            <person name="Komaki H."/>
            <person name="Tamura T."/>
        </authorList>
    </citation>
    <scope>NUCLEOTIDE SEQUENCE</scope>
    <source>
        <strain evidence="1">NBRC 16421</strain>
    </source>
</reference>
<dbReference type="InterPro" id="IPR050490">
    <property type="entry name" value="Bact_solute-bd_prot1"/>
</dbReference>
<sequence length="436" mass="46017">MTPRVGSAGAGGVTRAQFLRLFGGVAAGVAVGGALAACGDDDGGDSGSASLSLIGVADQKGPLDVLTKAYSDANSGVSFKTTYAPTDQVTTSVRTQLGGGNAPDLHVLYPGSGNAMSTVDVAKAGLLADLSSQAWTSSIPSNLRPAFENDGKVYLFSSGVAVIGTIYNKKVFEAAGVQVPKTWGELLDACAKFKSAGKVPIALGAQTPWVTQLITYALVASHVYAKTPDFDDQMIAGKATFADSGWQDSMRLYMELRDRGFFNDNPNGTTLEQQTAMVAKGDAAMAVQVGPLVPAFRDAAANKDDIDMFPFPTADSADQVWAWGGANVGLGVSTRSKNKAAALKFIEFLGQPDNQNRWCELVSAIPLKREAGTKVDKALESFVPMLEANKLAPIGQRWPNPEVQPTHFTVIQDLLAKKITITEGLKKMDEAYKKRA</sequence>
<dbReference type="RefSeq" id="WP_239151817.1">
    <property type="nucleotide sequence ID" value="NZ_BOPG01000031.1"/>
</dbReference>
<dbReference type="InterPro" id="IPR006311">
    <property type="entry name" value="TAT_signal"/>
</dbReference>
<evidence type="ECO:0000313" key="1">
    <source>
        <dbReference type="EMBL" id="GIJ57431.1"/>
    </source>
</evidence>
<keyword evidence="2" id="KW-1185">Reference proteome</keyword>
<comment type="caution">
    <text evidence="1">The sequence shown here is derived from an EMBL/GenBank/DDBJ whole genome shotgun (WGS) entry which is preliminary data.</text>
</comment>
<name>A0A8J4E131_9ACTN</name>
<dbReference type="PANTHER" id="PTHR43649">
    <property type="entry name" value="ARABINOSE-BINDING PROTEIN-RELATED"/>
    <property type="match status" value="1"/>
</dbReference>
<dbReference type="Gene3D" id="3.40.190.10">
    <property type="entry name" value="Periplasmic binding protein-like II"/>
    <property type="match status" value="2"/>
</dbReference>
<accession>A0A8J4E131</accession>
<dbReference type="PROSITE" id="PS51318">
    <property type="entry name" value="TAT"/>
    <property type="match status" value="1"/>
</dbReference>
<evidence type="ECO:0000313" key="2">
    <source>
        <dbReference type="Proteomes" id="UP000612585"/>
    </source>
</evidence>
<gene>
    <name evidence="1" type="ORF">Vau01_049470</name>
</gene>
<dbReference type="AlphaFoldDB" id="A0A8J4E131"/>
<organism evidence="1 2">
    <name type="scientific">Virgisporangium aurantiacum</name>
    <dbReference type="NCBI Taxonomy" id="175570"/>
    <lineage>
        <taxon>Bacteria</taxon>
        <taxon>Bacillati</taxon>
        <taxon>Actinomycetota</taxon>
        <taxon>Actinomycetes</taxon>
        <taxon>Micromonosporales</taxon>
        <taxon>Micromonosporaceae</taxon>
        <taxon>Virgisporangium</taxon>
    </lineage>
</organism>
<dbReference type="EMBL" id="BOPG01000031">
    <property type="protein sequence ID" value="GIJ57431.1"/>
    <property type="molecule type" value="Genomic_DNA"/>
</dbReference>
<dbReference type="SUPFAM" id="SSF53850">
    <property type="entry name" value="Periplasmic binding protein-like II"/>
    <property type="match status" value="1"/>
</dbReference>
<dbReference type="Pfam" id="PF01547">
    <property type="entry name" value="SBP_bac_1"/>
    <property type="match status" value="1"/>
</dbReference>
<proteinExistence type="predicted"/>